<keyword evidence="4" id="KW-1185">Reference proteome</keyword>
<dbReference type="Gene3D" id="3.40.50.880">
    <property type="match status" value="1"/>
</dbReference>
<gene>
    <name evidence="3" type="ORF">COP05_07695</name>
</gene>
<feature type="region of interest" description="Disordered" evidence="1">
    <location>
        <begin position="1"/>
        <end position="23"/>
    </location>
</feature>
<dbReference type="EMBL" id="CP023482">
    <property type="protein sequence ID" value="ATH96977.1"/>
    <property type="molecule type" value="Genomic_DNA"/>
</dbReference>
<dbReference type="InterPro" id="IPR029062">
    <property type="entry name" value="Class_I_gatase-like"/>
</dbReference>
<reference evidence="3 4" key="1">
    <citation type="journal article" date="2016" name="Int. J. Syst. Evol. Microbiol.">
        <title>Dermabacter jinjuensis sp. nov., a novel species of the genus Dermabacter isolated from a clinical specimen.</title>
        <authorList>
            <person name="Park Y.K."/>
            <person name="Lee K.M."/>
            <person name="Lee W.K."/>
            <person name="Cho M.J."/>
            <person name="Lee H.S."/>
            <person name="Cho Y.G."/>
            <person name="Lee Y.C."/>
            <person name="Lee W.K."/>
            <person name="Seong W.K."/>
            <person name="Hwang K.J."/>
        </authorList>
    </citation>
    <scope>NUCLEOTIDE SEQUENCE [LARGE SCALE GENOMIC DNA]</scope>
    <source>
        <strain evidence="3 4">32T</strain>
    </source>
</reference>
<evidence type="ECO:0000259" key="2">
    <source>
        <dbReference type="Pfam" id="PF09825"/>
    </source>
</evidence>
<dbReference type="Proteomes" id="UP000815698">
    <property type="component" value="Chromosome"/>
</dbReference>
<accession>A0ABM6PN65</accession>
<dbReference type="GO" id="GO:0016874">
    <property type="term" value="F:ligase activity"/>
    <property type="evidence" value="ECO:0007669"/>
    <property type="project" value="UniProtKB-KW"/>
</dbReference>
<evidence type="ECO:0000313" key="3">
    <source>
        <dbReference type="EMBL" id="ATH96977.1"/>
    </source>
</evidence>
<evidence type="ECO:0000256" key="1">
    <source>
        <dbReference type="SAM" id="MobiDB-lite"/>
    </source>
</evidence>
<dbReference type="NCBIfam" id="TIGR01409">
    <property type="entry name" value="TAT_signal_seq"/>
    <property type="match status" value="1"/>
</dbReference>
<dbReference type="InterPro" id="IPR019197">
    <property type="entry name" value="Biotin-prot_ligase_N"/>
</dbReference>
<name>A0ABM6PN65_9MICO</name>
<dbReference type="InterPro" id="IPR019546">
    <property type="entry name" value="TAT_signal_bac_arc"/>
</dbReference>
<feature type="domain" description="Biotin-protein ligase N-terminal" evidence="2">
    <location>
        <begin position="115"/>
        <end position="161"/>
    </location>
</feature>
<dbReference type="Pfam" id="PF09825">
    <property type="entry name" value="BPL_N"/>
    <property type="match status" value="1"/>
</dbReference>
<evidence type="ECO:0000313" key="4">
    <source>
        <dbReference type="Proteomes" id="UP000815698"/>
    </source>
</evidence>
<dbReference type="PROSITE" id="PS51318">
    <property type="entry name" value="TAT"/>
    <property type="match status" value="1"/>
</dbReference>
<dbReference type="SUPFAM" id="SSF52317">
    <property type="entry name" value="Class I glutamine amidotransferase-like"/>
    <property type="match status" value="1"/>
</dbReference>
<organism evidence="3 4">
    <name type="scientific">Dermabacter jinjuensis</name>
    <dbReference type="NCBI Taxonomy" id="1667168"/>
    <lineage>
        <taxon>Bacteria</taxon>
        <taxon>Bacillati</taxon>
        <taxon>Actinomycetota</taxon>
        <taxon>Actinomycetes</taxon>
        <taxon>Micrococcales</taxon>
        <taxon>Dermabacteraceae</taxon>
        <taxon>Dermabacter</taxon>
    </lineage>
</organism>
<sequence length="277" mass="28860">MWPMDHATTDQRSPAAGASSCRPPACATRRGFLTGAALVPVAAGLTSCASPTPPAQQPTPRPTVAAVYRGSAGCDGCAETLAERLAGAPLHMEVTFVGPDEEVALDAGALDGIDLYVQPGGGDDIPAAAAEFPAPFVEALQEWVRGGGRYLGVCMGAYLAGNDGFGLIPRQIDGEVGAPGFPVVDSADHLVAVTWDGTRRWTYFQEGARLPERGAVVHARYETGDIAAARYVLGQGRIGLIGPHPEADSTWLKGSGLIDEDGDDWAYALPLVRQLVP</sequence>
<keyword evidence="3" id="KW-0436">Ligase</keyword>
<proteinExistence type="predicted"/>
<protein>
    <submittedName>
        <fullName evidence="3">Biotin--protein ligase</fullName>
    </submittedName>
</protein>
<dbReference type="InterPro" id="IPR006311">
    <property type="entry name" value="TAT_signal"/>
</dbReference>